<evidence type="ECO:0000256" key="6">
    <source>
        <dbReference type="ARBA" id="ARBA00023316"/>
    </source>
</evidence>
<dbReference type="PANTHER" id="PTHR30518:SF2">
    <property type="entry name" value="ENDOLYTIC MUREIN TRANSGLYCOSYLASE"/>
    <property type="match status" value="1"/>
</dbReference>
<reference evidence="8 9" key="1">
    <citation type="journal article" date="2015" name="Nature">
        <title>rRNA introns, odd ribosomes, and small enigmatic genomes across a large radiation of phyla.</title>
        <authorList>
            <person name="Brown C.T."/>
            <person name="Hug L.A."/>
            <person name="Thomas B.C."/>
            <person name="Sharon I."/>
            <person name="Castelle C.J."/>
            <person name="Singh A."/>
            <person name="Wilkins M.J."/>
            <person name="Williams K.H."/>
            <person name="Banfield J.F."/>
        </authorList>
    </citation>
    <scope>NUCLEOTIDE SEQUENCE [LARGE SCALE GENOMIC DNA]</scope>
</reference>
<dbReference type="GO" id="GO:0005886">
    <property type="term" value="C:plasma membrane"/>
    <property type="evidence" value="ECO:0007669"/>
    <property type="project" value="UniProtKB-SubCell"/>
</dbReference>
<feature type="transmembrane region" description="Helical" evidence="7">
    <location>
        <begin position="7"/>
        <end position="28"/>
    </location>
</feature>
<keyword evidence="4 7" id="KW-0472">Membrane</keyword>
<dbReference type="GO" id="GO:0008932">
    <property type="term" value="F:lytic endotransglycosylase activity"/>
    <property type="evidence" value="ECO:0007669"/>
    <property type="project" value="UniProtKB-UniRule"/>
</dbReference>
<proteinExistence type="inferred from homology"/>
<keyword evidence="5 7" id="KW-0456">Lyase</keyword>
<comment type="function">
    <text evidence="7">Functions as a peptidoglycan terminase that cleaves nascent peptidoglycan strands endolytically to terminate their elongation.</text>
</comment>
<dbReference type="PANTHER" id="PTHR30518">
    <property type="entry name" value="ENDOLYTIC MUREIN TRANSGLYCOSYLASE"/>
    <property type="match status" value="1"/>
</dbReference>
<protein>
    <recommendedName>
        <fullName evidence="7">Endolytic murein transglycosylase</fullName>
        <ecNumber evidence="7">4.2.2.29</ecNumber>
    </recommendedName>
    <alternativeName>
        <fullName evidence="7">Peptidoglycan lytic transglycosylase</fullName>
    </alternativeName>
    <alternativeName>
        <fullName evidence="7">Peptidoglycan polymerization terminase</fullName>
    </alternativeName>
</protein>
<keyword evidence="3 7" id="KW-1133">Transmembrane helix</keyword>
<evidence type="ECO:0000256" key="1">
    <source>
        <dbReference type="ARBA" id="ARBA00022475"/>
    </source>
</evidence>
<evidence type="ECO:0000256" key="2">
    <source>
        <dbReference type="ARBA" id="ARBA00022692"/>
    </source>
</evidence>
<feature type="site" description="Important for catalytic activity" evidence="7">
    <location>
        <position position="216"/>
    </location>
</feature>
<dbReference type="HAMAP" id="MF_02065">
    <property type="entry name" value="MltG"/>
    <property type="match status" value="1"/>
</dbReference>
<organism evidence="8 9">
    <name type="scientific">candidate division Kazan bacterium GW2011_GWB1_52_7</name>
    <dbReference type="NCBI Taxonomy" id="1620414"/>
    <lineage>
        <taxon>Bacteria</taxon>
        <taxon>Bacteria division Kazan-3B-28</taxon>
    </lineage>
</organism>
<dbReference type="NCBIfam" id="TIGR00247">
    <property type="entry name" value="endolytic transglycosylase MltG"/>
    <property type="match status" value="1"/>
</dbReference>
<evidence type="ECO:0000256" key="7">
    <source>
        <dbReference type="HAMAP-Rule" id="MF_02065"/>
    </source>
</evidence>
<dbReference type="GO" id="GO:0009252">
    <property type="term" value="P:peptidoglycan biosynthetic process"/>
    <property type="evidence" value="ECO:0007669"/>
    <property type="project" value="UniProtKB-UniRule"/>
</dbReference>
<dbReference type="EC" id="4.2.2.29" evidence="7"/>
<gene>
    <name evidence="7" type="primary">mltG</name>
    <name evidence="8" type="ORF">VF00_C0001G0110</name>
</gene>
<dbReference type="CDD" id="cd08010">
    <property type="entry name" value="MltG_like"/>
    <property type="match status" value="1"/>
</dbReference>
<evidence type="ECO:0000256" key="4">
    <source>
        <dbReference type="ARBA" id="ARBA00023136"/>
    </source>
</evidence>
<evidence type="ECO:0000313" key="9">
    <source>
        <dbReference type="Proteomes" id="UP000034913"/>
    </source>
</evidence>
<evidence type="ECO:0000256" key="5">
    <source>
        <dbReference type="ARBA" id="ARBA00023239"/>
    </source>
</evidence>
<evidence type="ECO:0000256" key="3">
    <source>
        <dbReference type="ARBA" id="ARBA00022989"/>
    </source>
</evidence>
<dbReference type="PATRIC" id="fig|1620414.3.peg.117"/>
<dbReference type="AlphaFoldDB" id="A0A0G1X8Q2"/>
<name>A0A0G1X8Q2_UNCK3</name>
<dbReference type="Proteomes" id="UP000034913">
    <property type="component" value="Unassembled WGS sequence"/>
</dbReference>
<comment type="similarity">
    <text evidence="7">Belongs to the transglycosylase MltG family.</text>
</comment>
<comment type="caution">
    <text evidence="8">The sequence shown here is derived from an EMBL/GenBank/DDBJ whole genome shotgun (WGS) entry which is preliminary data.</text>
</comment>
<dbReference type="InterPro" id="IPR003770">
    <property type="entry name" value="MLTG-like"/>
</dbReference>
<dbReference type="GO" id="GO:0071555">
    <property type="term" value="P:cell wall organization"/>
    <property type="evidence" value="ECO:0007669"/>
    <property type="project" value="UniProtKB-KW"/>
</dbReference>
<comment type="subcellular location">
    <subcellularLocation>
        <location evidence="7">Cell membrane</location>
        <topology evidence="7">Single-pass membrane protein</topology>
    </subcellularLocation>
</comment>
<accession>A0A0G1X8Q2</accession>
<keyword evidence="6 7" id="KW-0961">Cell wall biogenesis/degradation</keyword>
<comment type="catalytic activity">
    <reaction evidence="7">
        <text>a peptidoglycan chain = a peptidoglycan chain with N-acetyl-1,6-anhydromuramyl-[peptide] at the reducing end + a peptidoglycan chain with N-acetylglucosamine at the non-reducing end.</text>
        <dbReference type="EC" id="4.2.2.29"/>
    </reaction>
</comment>
<dbReference type="Pfam" id="PF02618">
    <property type="entry name" value="YceG"/>
    <property type="match status" value="1"/>
</dbReference>
<sequence length="328" mass="36266">MGKTHRLIIIVLGALVLILLSAYLAWFAPSDFKAEGKTLFNVEQGDTIADIVVNLKDADFIRSTFGTRIAFKLNRTGAVQSGAYNVSPRMDAWQIAYIIAHSQTATAKVTIPEGYTTAQIAMLLEKKDIITANDFVKAAANFPPDFDFLTGRPDNSLEGYLFPDTYNMDQGTPVRDLLLQMLDNFKRRIGTVDAQVKSSQYTLHQILTLASLVEKEARTDVNRKLVAGVLVNRLDKGMRLDVDATVRYLTDNWVGPISQADLNINSPYNTRKVAGLPPGPICNPGLAAIRDVLSPTASDYFYYLTDADGVMHYAKTLPEHNANKAQYL</sequence>
<evidence type="ECO:0000313" key="8">
    <source>
        <dbReference type="EMBL" id="KKW27175.1"/>
    </source>
</evidence>
<keyword evidence="1 7" id="KW-1003">Cell membrane</keyword>
<dbReference type="EMBL" id="LCRB01000001">
    <property type="protein sequence ID" value="KKW27175.1"/>
    <property type="molecule type" value="Genomic_DNA"/>
</dbReference>
<keyword evidence="2 7" id="KW-0812">Transmembrane</keyword>
<dbReference type="Gene3D" id="3.30.1490.480">
    <property type="entry name" value="Endolytic murein transglycosylase"/>
    <property type="match status" value="2"/>
</dbReference>